<dbReference type="Pfam" id="PF01425">
    <property type="entry name" value="Amidase"/>
    <property type="match status" value="1"/>
</dbReference>
<dbReference type="SUPFAM" id="SSF75304">
    <property type="entry name" value="Amidase signature (AS) enzymes"/>
    <property type="match status" value="1"/>
</dbReference>
<dbReference type="KEGG" id="crp:CRP_043"/>
<dbReference type="AlphaFoldDB" id="Q05FU7"/>
<dbReference type="GO" id="GO:0016740">
    <property type="term" value="F:transferase activity"/>
    <property type="evidence" value="ECO:0007669"/>
    <property type="project" value="UniProtKB-KW"/>
</dbReference>
<name>Q05FU7_CARRP</name>
<dbReference type="InterPro" id="IPR000120">
    <property type="entry name" value="Amidase"/>
</dbReference>
<evidence type="ECO:0000313" key="3">
    <source>
        <dbReference type="EMBL" id="BAF35074.1"/>
    </source>
</evidence>
<dbReference type="PANTHER" id="PTHR11895:SF7">
    <property type="entry name" value="GLUTAMYL-TRNA(GLN) AMIDOTRANSFERASE SUBUNIT A, MITOCHONDRIAL"/>
    <property type="match status" value="1"/>
</dbReference>
<organism evidence="3 4">
    <name type="scientific">Carsonella ruddii (strain PV)</name>
    <dbReference type="NCBI Taxonomy" id="387662"/>
    <lineage>
        <taxon>Bacteria</taxon>
        <taxon>Pseudomonadati</taxon>
        <taxon>Pseudomonadota</taxon>
        <taxon>Gammaproteobacteria</taxon>
        <taxon>Oceanospirillales</taxon>
        <taxon>Halomonadaceae</taxon>
        <taxon>Zymobacter group</taxon>
        <taxon>Candidatus Carsonella</taxon>
    </lineage>
</organism>
<comment type="similarity">
    <text evidence="1">Belongs to the amidase family.</text>
</comment>
<dbReference type="PANTHER" id="PTHR11895">
    <property type="entry name" value="TRANSAMIDASE"/>
    <property type="match status" value="1"/>
</dbReference>
<evidence type="ECO:0000313" key="4">
    <source>
        <dbReference type="Proteomes" id="UP000000777"/>
    </source>
</evidence>
<dbReference type="RefSeq" id="WP_011672266.1">
    <property type="nucleotide sequence ID" value="NC_008512.1"/>
</dbReference>
<dbReference type="InterPro" id="IPR023631">
    <property type="entry name" value="Amidase_dom"/>
</dbReference>
<proteinExistence type="inferred from homology"/>
<dbReference type="STRING" id="387662.CRP_043"/>
<keyword evidence="3" id="KW-0808">Transferase</keyword>
<dbReference type="HOGENOM" id="CLU_009600_7_6_6"/>
<evidence type="ECO:0000259" key="2">
    <source>
        <dbReference type="Pfam" id="PF01425"/>
    </source>
</evidence>
<dbReference type="Proteomes" id="UP000000777">
    <property type="component" value="Chromosome"/>
</dbReference>
<dbReference type="EMBL" id="AP009180">
    <property type="protein sequence ID" value="BAF35074.1"/>
    <property type="molecule type" value="Genomic_DNA"/>
</dbReference>
<evidence type="ECO:0000256" key="1">
    <source>
        <dbReference type="ARBA" id="ARBA00009199"/>
    </source>
</evidence>
<protein>
    <submittedName>
        <fullName evidence="3">Aspartyl/glutamyl-tRNA amidotransferase A subunit</fullName>
    </submittedName>
</protein>
<sequence length="453" mass="52276">MNNLFKLGIKKIFFLIKNKKISYFEIIKVCINNLSKLNDKNYFVLETLEKESLKIAKKLDNTNPKILSIPISIKNIYSIKNKLLSCNSKILKNYFSTYNSSIIKIIKKYNLIVISLDKLEEFCIGESGKNNCINIKNIYSNLYLPGGSSSGSAISVSSGCVIGSIGSDTGGSIRTPAIFSNLIGFKPTYGKISRNGMVPYSSSLDCCSIITNYSSDCKFLYNILSTKNLDLLSFKKYLYVKYNKIKIIALLFDNLYYDYESKKKFEKVILNFKILNYTIIFKKIDLSVLFYEYTILSSKEFYTNSCRYDGIKFGYKKNIFKNINDFTKLNRCFYKTCKNKILLGVQNFYLKNQKIKINKKILNFFNELFIIADFLIIPSLNNFKIDNINYSEYCDYITVFSNLIGYPSITIPIGMINHKPFGFNIIGELQSDNLILELAIRYEKFFLNNYVSI</sequence>
<reference evidence="3 4" key="1">
    <citation type="journal article" date="2006" name="Science">
        <title>The 160-kilobase genome of the bacterial endosymbiont Carsonella.</title>
        <authorList>
            <person name="Nakabachi A."/>
            <person name="Yamashita A."/>
            <person name="Toh H."/>
            <person name="Ishikawa H."/>
            <person name="Dunbar H."/>
            <person name="Moran N."/>
            <person name="Hattori M."/>
        </authorList>
    </citation>
    <scope>NUCLEOTIDE SEQUENCE [LARGE SCALE GENOMIC DNA]</scope>
    <source>
        <strain evidence="3 4">PV</strain>
    </source>
</reference>
<dbReference type="OrthoDB" id="8872210at2"/>
<feature type="domain" description="Amidase" evidence="2">
    <location>
        <begin position="25"/>
        <end position="436"/>
    </location>
</feature>
<dbReference type="Gene3D" id="3.90.1300.10">
    <property type="entry name" value="Amidase signature (AS) domain"/>
    <property type="match status" value="1"/>
</dbReference>
<gene>
    <name evidence="3" type="ordered locus">CRP_043</name>
</gene>
<dbReference type="InterPro" id="IPR036928">
    <property type="entry name" value="AS_sf"/>
</dbReference>
<accession>Q05FU7</accession>